<dbReference type="AlphaFoldDB" id="A0A2P2JUB8"/>
<dbReference type="EMBL" id="GGEC01016581">
    <property type="protein sequence ID" value="MBW97064.1"/>
    <property type="molecule type" value="Transcribed_RNA"/>
</dbReference>
<evidence type="ECO:0000313" key="1">
    <source>
        <dbReference type="EMBL" id="MBW97064.1"/>
    </source>
</evidence>
<name>A0A2P2JUB8_RHIMU</name>
<accession>A0A2P2JUB8</accession>
<protein>
    <submittedName>
        <fullName evidence="1">Uncharacterized protein MANES_08G036100</fullName>
    </submittedName>
</protein>
<proteinExistence type="predicted"/>
<sequence length="56" mass="6712">MKKLLRDFEKVLLHQGLDHWQNWSQEWPFDDGWDEGKTLLFEIKNFILNGEHGTIG</sequence>
<organism evidence="1">
    <name type="scientific">Rhizophora mucronata</name>
    <name type="common">Asiatic mangrove</name>
    <dbReference type="NCBI Taxonomy" id="61149"/>
    <lineage>
        <taxon>Eukaryota</taxon>
        <taxon>Viridiplantae</taxon>
        <taxon>Streptophyta</taxon>
        <taxon>Embryophyta</taxon>
        <taxon>Tracheophyta</taxon>
        <taxon>Spermatophyta</taxon>
        <taxon>Magnoliopsida</taxon>
        <taxon>eudicotyledons</taxon>
        <taxon>Gunneridae</taxon>
        <taxon>Pentapetalae</taxon>
        <taxon>rosids</taxon>
        <taxon>fabids</taxon>
        <taxon>Malpighiales</taxon>
        <taxon>Rhizophoraceae</taxon>
        <taxon>Rhizophora</taxon>
    </lineage>
</organism>
<reference evidence="1" key="1">
    <citation type="submission" date="2018-02" db="EMBL/GenBank/DDBJ databases">
        <title>Rhizophora mucronata_Transcriptome.</title>
        <authorList>
            <person name="Meera S.P."/>
            <person name="Sreeshan A."/>
            <person name="Augustine A."/>
        </authorList>
    </citation>
    <scope>NUCLEOTIDE SEQUENCE</scope>
    <source>
        <tissue evidence="1">Leaf</tissue>
    </source>
</reference>